<proteinExistence type="inferred from homology"/>
<comment type="subcellular location">
    <subcellularLocation>
        <location evidence="1">Cell membrane</location>
        <topology evidence="1">Multi-pass membrane protein</topology>
    </subcellularLocation>
</comment>
<dbReference type="Proteomes" id="UP000237350">
    <property type="component" value="Unassembled WGS sequence"/>
</dbReference>
<keyword evidence="4 8" id="KW-0812">Transmembrane</keyword>
<evidence type="ECO:0000313" key="9">
    <source>
        <dbReference type="EMBL" id="POR05231.1"/>
    </source>
</evidence>
<evidence type="ECO:0000256" key="6">
    <source>
        <dbReference type="ARBA" id="ARBA00022989"/>
    </source>
</evidence>
<dbReference type="NCBIfam" id="TIGR03426">
    <property type="entry name" value="shape_MreD"/>
    <property type="match status" value="1"/>
</dbReference>
<dbReference type="GO" id="GO:0008360">
    <property type="term" value="P:regulation of cell shape"/>
    <property type="evidence" value="ECO:0007669"/>
    <property type="project" value="UniProtKB-KW"/>
</dbReference>
<dbReference type="OrthoDB" id="9796616at2"/>
<keyword evidence="7 8" id="KW-0472">Membrane</keyword>
<protein>
    <submittedName>
        <fullName evidence="9">Uncharacterized protein</fullName>
    </submittedName>
</protein>
<keyword evidence="6 8" id="KW-1133">Transmembrane helix</keyword>
<comment type="similarity">
    <text evidence="2">Belongs to the MreD family.</text>
</comment>
<evidence type="ECO:0000256" key="1">
    <source>
        <dbReference type="ARBA" id="ARBA00004651"/>
    </source>
</evidence>
<comment type="caution">
    <text evidence="9">The sequence shown here is derived from an EMBL/GenBank/DDBJ whole genome shotgun (WGS) entry which is preliminary data.</text>
</comment>
<sequence length="164" mass="17340">MISLWFGLIATGLAVLQTTWLSGFHLAGFSPDLVLLVLLFSAHHQGVQRGQITGFLTGFAEDALGASPPGFSAIIRLSHSAVAGLTQGAISGDAFIMPMLLATLAFGVKTGTTLLLGVILRLDHVAPRVFSWATLTEALLTVVFAPTVFMILRRVLARLSPRSG</sequence>
<dbReference type="InterPro" id="IPR007227">
    <property type="entry name" value="Cell_shape_determining_MreD"/>
</dbReference>
<evidence type="ECO:0000256" key="2">
    <source>
        <dbReference type="ARBA" id="ARBA00007776"/>
    </source>
</evidence>
<name>A0A2S4K0E0_9SPIO</name>
<evidence type="ECO:0000256" key="8">
    <source>
        <dbReference type="SAM" id="Phobius"/>
    </source>
</evidence>
<feature type="transmembrane region" description="Helical" evidence="8">
    <location>
        <begin position="99"/>
        <end position="120"/>
    </location>
</feature>
<organism evidence="9 10">
    <name type="scientific">Alkalispirochaeta sphaeroplastigenens</name>
    <dbReference type="NCBI Taxonomy" id="1187066"/>
    <lineage>
        <taxon>Bacteria</taxon>
        <taxon>Pseudomonadati</taxon>
        <taxon>Spirochaetota</taxon>
        <taxon>Spirochaetia</taxon>
        <taxon>Spirochaetales</taxon>
        <taxon>Spirochaetaceae</taxon>
        <taxon>Alkalispirochaeta</taxon>
    </lineage>
</organism>
<dbReference type="EMBL" id="LPWH01000004">
    <property type="protein sequence ID" value="POR05231.1"/>
    <property type="molecule type" value="Genomic_DNA"/>
</dbReference>
<keyword evidence="3" id="KW-1003">Cell membrane</keyword>
<evidence type="ECO:0000313" key="10">
    <source>
        <dbReference type="Proteomes" id="UP000237350"/>
    </source>
</evidence>
<evidence type="ECO:0000256" key="4">
    <source>
        <dbReference type="ARBA" id="ARBA00022692"/>
    </source>
</evidence>
<evidence type="ECO:0000256" key="3">
    <source>
        <dbReference type="ARBA" id="ARBA00022475"/>
    </source>
</evidence>
<gene>
    <name evidence="9" type="ORF">AU468_01720</name>
</gene>
<reference evidence="10" key="1">
    <citation type="submission" date="2015-12" db="EMBL/GenBank/DDBJ databases">
        <authorList>
            <person name="Lodha T.D."/>
            <person name="Chintalapati S."/>
            <person name="Chintalapati V.R."/>
            <person name="Sravanthi T."/>
        </authorList>
    </citation>
    <scope>NUCLEOTIDE SEQUENCE [LARGE SCALE GENOMIC DNA]</scope>
    <source>
        <strain evidence="10">JC133</strain>
    </source>
</reference>
<keyword evidence="10" id="KW-1185">Reference proteome</keyword>
<dbReference type="AlphaFoldDB" id="A0A2S4K0E0"/>
<feature type="transmembrane region" description="Helical" evidence="8">
    <location>
        <begin position="132"/>
        <end position="152"/>
    </location>
</feature>
<accession>A0A2S4K0E0</accession>
<evidence type="ECO:0000256" key="7">
    <source>
        <dbReference type="ARBA" id="ARBA00023136"/>
    </source>
</evidence>
<evidence type="ECO:0000256" key="5">
    <source>
        <dbReference type="ARBA" id="ARBA00022960"/>
    </source>
</evidence>
<keyword evidence="5" id="KW-0133">Cell shape</keyword>
<dbReference type="GO" id="GO:0005886">
    <property type="term" value="C:plasma membrane"/>
    <property type="evidence" value="ECO:0007669"/>
    <property type="project" value="UniProtKB-SubCell"/>
</dbReference>
<dbReference type="Pfam" id="PF04093">
    <property type="entry name" value="MreD"/>
    <property type="match status" value="1"/>
</dbReference>
<dbReference type="RefSeq" id="WP_103679231.1">
    <property type="nucleotide sequence ID" value="NZ_LPWH01000004.1"/>
</dbReference>